<dbReference type="PRINTS" id="PR00053">
    <property type="entry name" value="FORKHEAD"/>
</dbReference>
<accession>A0A183U1S0</accession>
<dbReference type="Gene3D" id="1.10.10.10">
    <property type="entry name" value="Winged helix-like DNA-binding domain superfamily/Winged helix DNA-binding domain"/>
    <property type="match status" value="1"/>
</dbReference>
<feature type="region of interest" description="Disordered" evidence="10">
    <location>
        <begin position="124"/>
        <end position="196"/>
    </location>
</feature>
<evidence type="ECO:0000256" key="9">
    <source>
        <dbReference type="PROSITE-ProRule" id="PRU00089"/>
    </source>
</evidence>
<feature type="region of interest" description="Disordered" evidence="10">
    <location>
        <begin position="64"/>
        <end position="86"/>
    </location>
</feature>
<gene>
    <name evidence="12" type="ORF">TCNE_LOCUS2440</name>
</gene>
<organism evidence="13 14">
    <name type="scientific">Toxocara canis</name>
    <name type="common">Canine roundworm</name>
    <dbReference type="NCBI Taxonomy" id="6265"/>
    <lineage>
        <taxon>Eukaryota</taxon>
        <taxon>Metazoa</taxon>
        <taxon>Ecdysozoa</taxon>
        <taxon>Nematoda</taxon>
        <taxon>Chromadorea</taxon>
        <taxon>Rhabditida</taxon>
        <taxon>Spirurina</taxon>
        <taxon>Ascaridomorpha</taxon>
        <taxon>Ascaridoidea</taxon>
        <taxon>Toxocaridae</taxon>
        <taxon>Toxocara</taxon>
    </lineage>
</organism>
<comment type="subcellular location">
    <subcellularLocation>
        <location evidence="2">Cytoplasm</location>
    </subcellularLocation>
    <subcellularLocation>
        <location evidence="1 9">Nucleus</location>
    </subcellularLocation>
</comment>
<dbReference type="PANTHER" id="PTHR45767">
    <property type="entry name" value="FORKHEAD BOX PROTEIN O"/>
    <property type="match status" value="1"/>
</dbReference>
<keyword evidence="6 9" id="KW-0238">DNA-binding</keyword>
<dbReference type="AlphaFoldDB" id="A0A183U1S0"/>
<evidence type="ECO:0000256" key="1">
    <source>
        <dbReference type="ARBA" id="ARBA00004123"/>
    </source>
</evidence>
<feature type="compositionally biased region" description="Low complexity" evidence="10">
    <location>
        <begin position="170"/>
        <end position="183"/>
    </location>
</feature>
<keyword evidence="5" id="KW-0805">Transcription regulation</keyword>
<proteinExistence type="predicted"/>
<dbReference type="InterPro" id="IPR001766">
    <property type="entry name" value="Fork_head_dom"/>
</dbReference>
<evidence type="ECO:0000256" key="7">
    <source>
        <dbReference type="ARBA" id="ARBA00023163"/>
    </source>
</evidence>
<dbReference type="PROSITE" id="PS50039">
    <property type="entry name" value="FORK_HEAD_3"/>
    <property type="match status" value="1"/>
</dbReference>
<name>A0A183U1S0_TOXCA</name>
<feature type="compositionally biased region" description="Polar residues" evidence="10">
    <location>
        <begin position="128"/>
        <end position="141"/>
    </location>
</feature>
<evidence type="ECO:0000256" key="4">
    <source>
        <dbReference type="ARBA" id="ARBA00022490"/>
    </source>
</evidence>
<reference evidence="14" key="1">
    <citation type="submission" date="2016-06" db="UniProtKB">
        <authorList>
            <consortium name="WormBaseParasite"/>
        </authorList>
    </citation>
    <scope>IDENTIFICATION</scope>
</reference>
<protein>
    <submittedName>
        <fullName evidence="14">Fork-head domain-containing protein</fullName>
    </submittedName>
</protein>
<evidence type="ECO:0000256" key="10">
    <source>
        <dbReference type="SAM" id="MobiDB-lite"/>
    </source>
</evidence>
<evidence type="ECO:0000313" key="12">
    <source>
        <dbReference type="EMBL" id="VDM28076.1"/>
    </source>
</evidence>
<evidence type="ECO:0000256" key="3">
    <source>
        <dbReference type="ARBA" id="ARBA00022473"/>
    </source>
</evidence>
<evidence type="ECO:0000256" key="5">
    <source>
        <dbReference type="ARBA" id="ARBA00023015"/>
    </source>
</evidence>
<dbReference type="GO" id="GO:0005634">
    <property type="term" value="C:nucleus"/>
    <property type="evidence" value="ECO:0007669"/>
    <property type="project" value="UniProtKB-SubCell"/>
</dbReference>
<dbReference type="GO" id="GO:0000978">
    <property type="term" value="F:RNA polymerase II cis-regulatory region sequence-specific DNA binding"/>
    <property type="evidence" value="ECO:0007669"/>
    <property type="project" value="TreeGrafter"/>
</dbReference>
<dbReference type="GO" id="GO:0005737">
    <property type="term" value="C:cytoplasm"/>
    <property type="evidence" value="ECO:0007669"/>
    <property type="project" value="UniProtKB-SubCell"/>
</dbReference>
<dbReference type="EMBL" id="UYWY01002447">
    <property type="protein sequence ID" value="VDM28076.1"/>
    <property type="molecule type" value="Genomic_DNA"/>
</dbReference>
<dbReference type="InterPro" id="IPR036388">
    <property type="entry name" value="WH-like_DNA-bd_sf"/>
</dbReference>
<evidence type="ECO:0000313" key="14">
    <source>
        <dbReference type="WBParaSite" id="TCNE_0000244001-mRNA-1"/>
    </source>
</evidence>
<evidence type="ECO:0000313" key="13">
    <source>
        <dbReference type="Proteomes" id="UP000050794"/>
    </source>
</evidence>
<sequence length="271" mass="28602">MTKLEMPANGSGTSSATSAVLVSGGTPTTSRLISPTAMPMKVEEASVAQQSTSGVNILSSAGTRYRLPNASPNQENGSMESDDLGPVSRDRCNTWPLRRPQLDINAQTSPLIHEQIPEEENDLYDSAESVSNGRLGTNSTAGLMGSPESGAFSPGMPSPVPCGAGSGQVPPSSAASDTSDPGSGAPGASKKSTTRRNAWGNMSYADLITQAIVSSPEKRLTLSQVYEWMVQNVPYFRDKGDSNSSAGWKVSVHSHFIVVLFDTLYLHAFFL</sequence>
<dbReference type="GO" id="GO:0000981">
    <property type="term" value="F:DNA-binding transcription factor activity, RNA polymerase II-specific"/>
    <property type="evidence" value="ECO:0007669"/>
    <property type="project" value="TreeGrafter"/>
</dbReference>
<keyword evidence="3" id="KW-0217">Developmental protein</keyword>
<feature type="region of interest" description="Disordered" evidence="10">
    <location>
        <begin position="1"/>
        <end position="32"/>
    </location>
</feature>
<evidence type="ECO:0000259" key="11">
    <source>
        <dbReference type="PROSITE" id="PS50039"/>
    </source>
</evidence>
<dbReference type="SMART" id="SM00339">
    <property type="entry name" value="FH"/>
    <property type="match status" value="1"/>
</dbReference>
<dbReference type="SUPFAM" id="SSF46785">
    <property type="entry name" value="Winged helix' DNA-binding domain"/>
    <property type="match status" value="1"/>
</dbReference>
<feature type="compositionally biased region" description="Low complexity" evidence="10">
    <location>
        <begin position="10"/>
        <end position="25"/>
    </location>
</feature>
<dbReference type="InterPro" id="IPR036390">
    <property type="entry name" value="WH_DNA-bd_sf"/>
</dbReference>
<keyword evidence="4" id="KW-0963">Cytoplasm</keyword>
<dbReference type="WBParaSite" id="TCNE_0000244001-mRNA-1">
    <property type="protein sequence ID" value="TCNE_0000244001-mRNA-1"/>
    <property type="gene ID" value="TCNE_0000244001"/>
</dbReference>
<evidence type="ECO:0000256" key="6">
    <source>
        <dbReference type="ARBA" id="ARBA00023125"/>
    </source>
</evidence>
<keyword evidence="13" id="KW-1185">Reference proteome</keyword>
<dbReference type="Proteomes" id="UP000050794">
    <property type="component" value="Unassembled WGS sequence"/>
</dbReference>
<dbReference type="Pfam" id="PF00250">
    <property type="entry name" value="Forkhead"/>
    <property type="match status" value="1"/>
</dbReference>
<feature type="domain" description="Fork-head" evidence="11">
    <location>
        <begin position="199"/>
        <end position="256"/>
    </location>
</feature>
<evidence type="ECO:0000256" key="2">
    <source>
        <dbReference type="ARBA" id="ARBA00004496"/>
    </source>
</evidence>
<evidence type="ECO:0000256" key="8">
    <source>
        <dbReference type="ARBA" id="ARBA00023242"/>
    </source>
</evidence>
<dbReference type="PANTHER" id="PTHR45767:SF2">
    <property type="entry name" value="FORKHEAD BOX PROTEIN O"/>
    <property type="match status" value="1"/>
</dbReference>
<reference evidence="12 13" key="2">
    <citation type="submission" date="2018-11" db="EMBL/GenBank/DDBJ databases">
        <authorList>
            <consortium name="Pathogen Informatics"/>
        </authorList>
    </citation>
    <scope>NUCLEOTIDE SEQUENCE [LARGE SCALE GENOMIC DNA]</scope>
</reference>
<feature type="DNA-binding region" description="Fork-head" evidence="9">
    <location>
        <begin position="199"/>
        <end position="256"/>
    </location>
</feature>
<keyword evidence="8 9" id="KW-0539">Nucleus</keyword>
<keyword evidence="7" id="KW-0804">Transcription</keyword>
<feature type="compositionally biased region" description="Polar residues" evidence="10">
    <location>
        <begin position="70"/>
        <end position="79"/>
    </location>
</feature>